<dbReference type="EMBL" id="JALBUU010000079">
    <property type="protein sequence ID" value="MCI0756043.1"/>
    <property type="molecule type" value="Genomic_DNA"/>
</dbReference>
<reference evidence="1 2" key="1">
    <citation type="submission" date="2022-03" db="EMBL/GenBank/DDBJ databases">
        <title>Complete genome analysis of Roseomonas KG 17.1 : a prolific producer of plant growth promoters.</title>
        <authorList>
            <person name="Saadouli I."/>
            <person name="Najjari A."/>
            <person name="Mosbah A."/>
            <person name="Ouzari H.I."/>
        </authorList>
    </citation>
    <scope>NUCLEOTIDE SEQUENCE [LARGE SCALE GENOMIC DNA]</scope>
    <source>
        <strain evidence="1 2">KG17-1</strain>
    </source>
</reference>
<sequence>MTADARSLPIPGSLATPVHALAERLHLFLKRLRATPLRSQASEALLPEEASAHGWVDSRGRRNTEAEGGCDGGSAAFGSGFAGKVSLAGAAGGSPA</sequence>
<gene>
    <name evidence="1" type="ORF">MON41_20460</name>
</gene>
<name>A0ABS9WA00_9PROT</name>
<protein>
    <submittedName>
        <fullName evidence="1">Uncharacterized protein</fullName>
    </submittedName>
</protein>
<evidence type="ECO:0000313" key="1">
    <source>
        <dbReference type="EMBL" id="MCI0756043.1"/>
    </source>
</evidence>
<keyword evidence="2" id="KW-1185">Reference proteome</keyword>
<organism evidence="1 2">
    <name type="scientific">Teichococcus vastitatis</name>
    <dbReference type="NCBI Taxonomy" id="2307076"/>
    <lineage>
        <taxon>Bacteria</taxon>
        <taxon>Pseudomonadati</taxon>
        <taxon>Pseudomonadota</taxon>
        <taxon>Alphaproteobacteria</taxon>
        <taxon>Acetobacterales</taxon>
        <taxon>Roseomonadaceae</taxon>
        <taxon>Roseomonas</taxon>
    </lineage>
</organism>
<proteinExistence type="predicted"/>
<evidence type="ECO:0000313" key="2">
    <source>
        <dbReference type="Proteomes" id="UP001201985"/>
    </source>
</evidence>
<dbReference type="RefSeq" id="WP_157985832.1">
    <property type="nucleotide sequence ID" value="NZ_JALBUU010000079.1"/>
</dbReference>
<accession>A0ABS9WA00</accession>
<dbReference type="Proteomes" id="UP001201985">
    <property type="component" value="Unassembled WGS sequence"/>
</dbReference>
<comment type="caution">
    <text evidence="1">The sequence shown here is derived from an EMBL/GenBank/DDBJ whole genome shotgun (WGS) entry which is preliminary data.</text>
</comment>